<evidence type="ECO:0000313" key="1">
    <source>
        <dbReference type="EMBL" id="EDS10060.1"/>
    </source>
</evidence>
<dbReference type="HOGENOM" id="CLU_3179450_0_0_9"/>
<comment type="caution">
    <text evidence="1">The sequence shown here is derived from an EMBL/GenBank/DDBJ whole genome shotgun (WGS) entry which is preliminary data.</text>
</comment>
<proteinExistence type="predicted"/>
<protein>
    <submittedName>
        <fullName evidence="1">Uncharacterized protein</fullName>
    </submittedName>
</protein>
<name>B0PFC7_9FIRM</name>
<reference evidence="1" key="1">
    <citation type="submission" date="2007-11" db="EMBL/GenBank/DDBJ databases">
        <authorList>
            <person name="Fulton L."/>
            <person name="Clifton S."/>
            <person name="Fulton B."/>
            <person name="Xu J."/>
            <person name="Minx P."/>
            <person name="Pepin K.H."/>
            <person name="Johnson M."/>
            <person name="Thiruvilangam P."/>
            <person name="Bhonagiri V."/>
            <person name="Nash W.E."/>
            <person name="Mardis E.R."/>
            <person name="Wilson R.K."/>
        </authorList>
    </citation>
    <scope>NUCLEOTIDE SEQUENCE [LARGE SCALE GENOMIC DNA]</scope>
    <source>
        <strain evidence="1">DSM 17241</strain>
    </source>
</reference>
<evidence type="ECO:0000313" key="2">
    <source>
        <dbReference type="Proteomes" id="UP000003803"/>
    </source>
</evidence>
<sequence>MKPGLSSRPWGAPPSGPLSIHVLLYYKLGLGVNRRFCSCKTALQST</sequence>
<organism evidence="1 2">
    <name type="scientific">Anaerotruncus colihominis DSM 17241</name>
    <dbReference type="NCBI Taxonomy" id="445972"/>
    <lineage>
        <taxon>Bacteria</taxon>
        <taxon>Bacillati</taxon>
        <taxon>Bacillota</taxon>
        <taxon>Clostridia</taxon>
        <taxon>Eubacteriales</taxon>
        <taxon>Oscillospiraceae</taxon>
        <taxon>Anaerotruncus</taxon>
    </lineage>
</organism>
<reference evidence="1" key="2">
    <citation type="submission" date="2013-09" db="EMBL/GenBank/DDBJ databases">
        <title>Draft genome sequence of Anaerotruncus colihominis(DSM 17241).</title>
        <authorList>
            <person name="Sudarsanam P."/>
            <person name="Ley R."/>
            <person name="Guruge J."/>
            <person name="Turnbaugh P.J."/>
            <person name="Mahowald M."/>
            <person name="Liep D."/>
            <person name="Gordon J."/>
        </authorList>
    </citation>
    <scope>NUCLEOTIDE SEQUENCE</scope>
    <source>
        <strain evidence="1">DSM 17241</strain>
    </source>
</reference>
<dbReference type="AlphaFoldDB" id="B0PFC7"/>
<keyword evidence="2" id="KW-1185">Reference proteome</keyword>
<gene>
    <name evidence="1" type="ORF">ANACOL_03507</name>
</gene>
<dbReference type="EMBL" id="ABGD02000025">
    <property type="protein sequence ID" value="EDS10060.1"/>
    <property type="molecule type" value="Genomic_DNA"/>
</dbReference>
<dbReference type="Proteomes" id="UP000003803">
    <property type="component" value="Unassembled WGS sequence"/>
</dbReference>
<accession>B0PFC7</accession>